<name>B7KBX7_GLOC7</name>
<evidence type="ECO:0000313" key="2">
    <source>
        <dbReference type="EMBL" id="ACK68800.1"/>
    </source>
</evidence>
<proteinExistence type="predicted"/>
<dbReference type="SUPFAM" id="SSF53756">
    <property type="entry name" value="UDP-Glycosyltransferase/glycogen phosphorylase"/>
    <property type="match status" value="1"/>
</dbReference>
<protein>
    <submittedName>
        <fullName evidence="2">Glycosyl transferase group 1</fullName>
    </submittedName>
</protein>
<organism evidence="2 3">
    <name type="scientific">Gloeothece citriformis (strain PCC 7424)</name>
    <name type="common">Cyanothece sp. (strain PCC 7424)</name>
    <dbReference type="NCBI Taxonomy" id="65393"/>
    <lineage>
        <taxon>Bacteria</taxon>
        <taxon>Bacillati</taxon>
        <taxon>Cyanobacteriota</taxon>
        <taxon>Cyanophyceae</taxon>
        <taxon>Oscillatoriophycideae</taxon>
        <taxon>Chroococcales</taxon>
        <taxon>Aphanothecaceae</taxon>
        <taxon>Gloeothece</taxon>
        <taxon>Gloeothece citriformis</taxon>
    </lineage>
</organism>
<dbReference type="EMBL" id="CP001291">
    <property type="protein sequence ID" value="ACK68800.1"/>
    <property type="molecule type" value="Genomic_DNA"/>
</dbReference>
<dbReference type="KEGG" id="cyc:PCC7424_0332"/>
<dbReference type="PANTHER" id="PTHR46401:SF2">
    <property type="entry name" value="GLYCOSYLTRANSFERASE WBBK-RELATED"/>
    <property type="match status" value="1"/>
</dbReference>
<dbReference type="RefSeq" id="WP_012597750.1">
    <property type="nucleotide sequence ID" value="NC_011729.1"/>
</dbReference>
<dbReference type="Gene3D" id="3.40.50.2000">
    <property type="entry name" value="Glycogen Phosphorylase B"/>
    <property type="match status" value="2"/>
</dbReference>
<keyword evidence="3" id="KW-1185">Reference proteome</keyword>
<dbReference type="eggNOG" id="COG0438">
    <property type="taxonomic scope" value="Bacteria"/>
</dbReference>
<dbReference type="GO" id="GO:0009103">
    <property type="term" value="P:lipopolysaccharide biosynthetic process"/>
    <property type="evidence" value="ECO:0007669"/>
    <property type="project" value="TreeGrafter"/>
</dbReference>
<sequence>MTAKKKVLAISPIRTAPASSGPMTRISRLISAFKLFDQEIYFAFVEIWTPGSDELTDEQWEGNYYKIPFDFSAKVKNKQQKCKEKNTLIKLRSRLYHWLGFRDPLYNYQIDDWYCQETEKALSELAKKISPDIVIVEYVFLSWTLKIFDEKVVKIIDTHDVYADRIKTYSLKARPSKAFSTSPSEEIKGLNRADIILAIQDKEQEYFSRILSNKTVLTVGHLLEVNKPMINKINNYKILFVGSPMAANVEGIKYFLNDVFPLVKKKFSQSEFIIVGSICNFIDDCESCLKLGVVENISEVYDMVDVVINPVIRGTGLAIKSIEALGYAKPFVATIPAGIRGLEEGVGKAFLASDTPEGFADAIINIFTDINLRNQLSENAYKFAQEWNKKSLKSLEKILG</sequence>
<keyword evidence="1 2" id="KW-0808">Transferase</keyword>
<dbReference type="GO" id="GO:0016757">
    <property type="term" value="F:glycosyltransferase activity"/>
    <property type="evidence" value="ECO:0007669"/>
    <property type="project" value="TreeGrafter"/>
</dbReference>
<dbReference type="AlphaFoldDB" id="B7KBX7"/>
<dbReference type="STRING" id="65393.PCC7424_0332"/>
<dbReference type="HOGENOM" id="CLU_028014_5_0_3"/>
<dbReference type="OrthoDB" id="9807209at2"/>
<evidence type="ECO:0000313" key="3">
    <source>
        <dbReference type="Proteomes" id="UP000002384"/>
    </source>
</evidence>
<gene>
    <name evidence="2" type="ordered locus">PCC7424_0332</name>
</gene>
<evidence type="ECO:0000256" key="1">
    <source>
        <dbReference type="ARBA" id="ARBA00022679"/>
    </source>
</evidence>
<dbReference type="Pfam" id="PF13692">
    <property type="entry name" value="Glyco_trans_1_4"/>
    <property type="match status" value="1"/>
</dbReference>
<dbReference type="PANTHER" id="PTHR46401">
    <property type="entry name" value="GLYCOSYLTRANSFERASE WBBK-RELATED"/>
    <property type="match status" value="1"/>
</dbReference>
<dbReference type="Proteomes" id="UP000002384">
    <property type="component" value="Chromosome"/>
</dbReference>
<accession>B7KBX7</accession>
<reference evidence="3" key="1">
    <citation type="journal article" date="2011" name="MBio">
        <title>Novel metabolic attributes of the genus Cyanothece, comprising a group of unicellular nitrogen-fixing Cyanobacteria.</title>
        <authorList>
            <person name="Bandyopadhyay A."/>
            <person name="Elvitigala T."/>
            <person name="Welsh E."/>
            <person name="Stockel J."/>
            <person name="Liberton M."/>
            <person name="Min H."/>
            <person name="Sherman L.A."/>
            <person name="Pakrasi H.B."/>
        </authorList>
    </citation>
    <scope>NUCLEOTIDE SEQUENCE [LARGE SCALE GENOMIC DNA]</scope>
    <source>
        <strain evidence="3">PCC 7424</strain>
    </source>
</reference>